<dbReference type="OrthoDB" id="4434566at2"/>
<proteinExistence type="predicted"/>
<dbReference type="Gene3D" id="3.30.559.10">
    <property type="entry name" value="Chloramphenicol acetyltransferase-like domain"/>
    <property type="match status" value="1"/>
</dbReference>
<evidence type="ECO:0000313" key="3">
    <source>
        <dbReference type="Proteomes" id="UP000236732"/>
    </source>
</evidence>
<sequence>MTTPPAGPLMPLTGAQAGIWFAQRLDPANPVYNTAGRVDLRGPLDAAVFERALARCLAEAEPLRLRFTEEPAQYLREYDSLRGSLTVLDLRGEADPEAAADAWMRADLRTPVAEAWRPYVGGVIETHDVACGHKGMIRPGPMAEIGAMVAARLQEPTS</sequence>
<dbReference type="GO" id="GO:0003824">
    <property type="term" value="F:catalytic activity"/>
    <property type="evidence" value="ECO:0007669"/>
    <property type="project" value="InterPro"/>
</dbReference>
<dbReference type="GO" id="GO:0008610">
    <property type="term" value="P:lipid biosynthetic process"/>
    <property type="evidence" value="ECO:0007669"/>
    <property type="project" value="UniProtKB-ARBA"/>
</dbReference>
<protein>
    <submittedName>
        <fullName evidence="2">Condensation domain-containing protein</fullName>
    </submittedName>
</protein>
<dbReference type="InterPro" id="IPR001242">
    <property type="entry name" value="Condensation_dom"/>
</dbReference>
<feature type="domain" description="Condensation" evidence="1">
    <location>
        <begin position="10"/>
        <end position="111"/>
    </location>
</feature>
<dbReference type="AlphaFoldDB" id="A0A1H6EWM0"/>
<dbReference type="Proteomes" id="UP000236732">
    <property type="component" value="Unassembled WGS sequence"/>
</dbReference>
<gene>
    <name evidence="2" type="ORF">SAMN05444920_119199</name>
</gene>
<reference evidence="2 3" key="1">
    <citation type="submission" date="2016-10" db="EMBL/GenBank/DDBJ databases">
        <authorList>
            <person name="de Groot N.N."/>
        </authorList>
    </citation>
    <scope>NUCLEOTIDE SEQUENCE [LARGE SCALE GENOMIC DNA]</scope>
    <source>
        <strain evidence="2 3">CGMCC 4.7037</strain>
    </source>
</reference>
<dbReference type="RefSeq" id="WP_103962366.1">
    <property type="nucleotide sequence ID" value="NZ_FNVT01000019.1"/>
</dbReference>
<dbReference type="InterPro" id="IPR023213">
    <property type="entry name" value="CAT-like_dom_sf"/>
</dbReference>
<keyword evidence="3" id="KW-1185">Reference proteome</keyword>
<dbReference type="EMBL" id="FNVT01000019">
    <property type="protein sequence ID" value="SEH01269.1"/>
    <property type="molecule type" value="Genomic_DNA"/>
</dbReference>
<dbReference type="Pfam" id="PF00668">
    <property type="entry name" value="Condensation"/>
    <property type="match status" value="1"/>
</dbReference>
<evidence type="ECO:0000313" key="2">
    <source>
        <dbReference type="EMBL" id="SEH01269.1"/>
    </source>
</evidence>
<accession>A0A1H6EWM0</accession>
<name>A0A1H6EWM0_9ACTN</name>
<dbReference type="SUPFAM" id="SSF52777">
    <property type="entry name" value="CoA-dependent acyltransferases"/>
    <property type="match status" value="1"/>
</dbReference>
<evidence type="ECO:0000259" key="1">
    <source>
        <dbReference type="Pfam" id="PF00668"/>
    </source>
</evidence>
<organism evidence="2 3">
    <name type="scientific">Nonomuraea solani</name>
    <dbReference type="NCBI Taxonomy" id="1144553"/>
    <lineage>
        <taxon>Bacteria</taxon>
        <taxon>Bacillati</taxon>
        <taxon>Actinomycetota</taxon>
        <taxon>Actinomycetes</taxon>
        <taxon>Streptosporangiales</taxon>
        <taxon>Streptosporangiaceae</taxon>
        <taxon>Nonomuraea</taxon>
    </lineage>
</organism>